<evidence type="ECO:0000313" key="2">
    <source>
        <dbReference type="Proteomes" id="UP000315395"/>
    </source>
</evidence>
<name>A0A516GCB7_9MICO</name>
<dbReference type="AlphaFoldDB" id="A0A516GCB7"/>
<organism evidence="1 2">
    <name type="scientific">Ornithinimicrobium ciconiae</name>
    <dbReference type="NCBI Taxonomy" id="2594265"/>
    <lineage>
        <taxon>Bacteria</taxon>
        <taxon>Bacillati</taxon>
        <taxon>Actinomycetota</taxon>
        <taxon>Actinomycetes</taxon>
        <taxon>Micrococcales</taxon>
        <taxon>Ornithinimicrobiaceae</taxon>
        <taxon>Ornithinimicrobium</taxon>
    </lineage>
</organism>
<gene>
    <name evidence="1" type="ORF">FNH13_13270</name>
</gene>
<evidence type="ECO:0000313" key="1">
    <source>
        <dbReference type="EMBL" id="QDO89176.1"/>
    </source>
</evidence>
<proteinExistence type="predicted"/>
<dbReference type="Proteomes" id="UP000315395">
    <property type="component" value="Chromosome"/>
</dbReference>
<reference evidence="1 2" key="1">
    <citation type="submission" date="2019-07" db="EMBL/GenBank/DDBJ databases">
        <title>complete genome sequencing of Ornithinimicrobium sp. H23M54.</title>
        <authorList>
            <person name="Bae J.-W."/>
            <person name="Lee S.-Y."/>
        </authorList>
    </citation>
    <scope>NUCLEOTIDE SEQUENCE [LARGE SCALE GENOMIC DNA]</scope>
    <source>
        <strain evidence="1 2">H23M54</strain>
    </source>
</reference>
<dbReference type="RefSeq" id="WP_143783852.1">
    <property type="nucleotide sequence ID" value="NZ_CP041616.1"/>
</dbReference>
<dbReference type="OrthoDB" id="3268479at2"/>
<protein>
    <submittedName>
        <fullName evidence="1">DUF2017 family protein</fullName>
    </submittedName>
</protein>
<dbReference type="Pfam" id="PF09438">
    <property type="entry name" value="DUF2017"/>
    <property type="match status" value="1"/>
</dbReference>
<dbReference type="EMBL" id="CP041616">
    <property type="protein sequence ID" value="QDO89176.1"/>
    <property type="molecule type" value="Genomic_DNA"/>
</dbReference>
<keyword evidence="2" id="KW-1185">Reference proteome</keyword>
<dbReference type="KEGG" id="orz:FNH13_13270"/>
<accession>A0A516GCB7</accession>
<sequence>MATMFRSRKGRFTATWETGEVAVVLHLMRLTHDFVAPEREDTGDPFLDLVAGLGGTADPEEPSDPALRRLLPPAHRTDAGQAAEFRRLTEHTLRSRKAANLATAMVALSEALPAEGDHEPDEPVKLALDPDQARAMTMALTDIRLILGERLGMRSEEDSERLHEEFALALQGEGEMDPGAMQQMAYYDFLTWVQESLTGAMLG</sequence>
<dbReference type="InterPro" id="IPR018561">
    <property type="entry name" value="AosR"/>
</dbReference>